<keyword evidence="3" id="KW-1185">Reference proteome</keyword>
<accession>A0A5C7GK34</accession>
<protein>
    <submittedName>
        <fullName evidence="2">PorT family protein</fullName>
    </submittedName>
</protein>
<dbReference type="RefSeq" id="WP_147766070.1">
    <property type="nucleotide sequence ID" value="NZ_VRKQ01000008.1"/>
</dbReference>
<dbReference type="Proteomes" id="UP000321080">
    <property type="component" value="Unassembled WGS sequence"/>
</dbReference>
<dbReference type="OrthoDB" id="1467485at2"/>
<sequence length="246" mass="28566">MKYFLALISFLFIFQSTEAQLFKKEKVTYDANQGRGSTDNDLLRWGYYLGFSHYDYNFDYEFSNNIDLRDIYVKRNPGFNVGLIGNLRINSFLDLRLEPGLFITSREVHYSGLYFQGTSFNDSDLVREVKSTYIHVPLLLKVSTKRINNFKPFIVGGFSTALNLSSNEKNPNDNSNGQFRTTKNNVFYELGFGIDFYLYNFKFTPSVRGVFGLNDELVRDKDPNSPWTSNIHSMKTRGVFVNFTFQ</sequence>
<evidence type="ECO:0000313" key="2">
    <source>
        <dbReference type="EMBL" id="TXG38680.1"/>
    </source>
</evidence>
<reference evidence="2 3" key="1">
    <citation type="submission" date="2019-08" db="EMBL/GenBank/DDBJ databases">
        <title>Seonamhaeicola sediminis sp. nov., isolated from marine sediment.</title>
        <authorList>
            <person name="Cao W.R."/>
        </authorList>
    </citation>
    <scope>NUCLEOTIDE SEQUENCE [LARGE SCALE GENOMIC DNA]</scope>
    <source>
        <strain evidence="2 3">1505</strain>
    </source>
</reference>
<name>A0A5C7GK34_9FLAO</name>
<feature type="domain" description="Outer membrane protein beta-barrel" evidence="1">
    <location>
        <begin position="41"/>
        <end position="217"/>
    </location>
</feature>
<dbReference type="AlphaFoldDB" id="A0A5C7GK34"/>
<dbReference type="InterPro" id="IPR025665">
    <property type="entry name" value="Beta-barrel_OMP_2"/>
</dbReference>
<evidence type="ECO:0000313" key="3">
    <source>
        <dbReference type="Proteomes" id="UP000321080"/>
    </source>
</evidence>
<dbReference type="Pfam" id="PF13568">
    <property type="entry name" value="OMP_b-brl_2"/>
    <property type="match status" value="1"/>
</dbReference>
<organism evidence="2 3">
    <name type="scientific">Seonamhaeicola maritimus</name>
    <dbReference type="NCBI Taxonomy" id="2591822"/>
    <lineage>
        <taxon>Bacteria</taxon>
        <taxon>Pseudomonadati</taxon>
        <taxon>Bacteroidota</taxon>
        <taxon>Flavobacteriia</taxon>
        <taxon>Flavobacteriales</taxon>
        <taxon>Flavobacteriaceae</taxon>
    </lineage>
</organism>
<evidence type="ECO:0000259" key="1">
    <source>
        <dbReference type="Pfam" id="PF13568"/>
    </source>
</evidence>
<comment type="caution">
    <text evidence="2">The sequence shown here is derived from an EMBL/GenBank/DDBJ whole genome shotgun (WGS) entry which is preliminary data.</text>
</comment>
<proteinExistence type="predicted"/>
<gene>
    <name evidence="2" type="ORF">FUA22_02005</name>
</gene>
<dbReference type="EMBL" id="VRKQ01000008">
    <property type="protein sequence ID" value="TXG38680.1"/>
    <property type="molecule type" value="Genomic_DNA"/>
</dbReference>